<sequence>MNLLKKFLLLSLLLFVSLLLIFANSNKLNIQKENIDIDPSENKLLTYDEMFNTMLEDGYTESEIYSILAGDFSNNNEAELKDFSYATLSKALNVSPDYKPTLKFYIQVDSSHGAYYIYKILKVDMNRQYNSKLKTFTGNIYYNLETNTKIYYSINGDFYNEGTISTTGGGSVGIGEGGELYFSLTGASSHFKYFYEEDYVHY</sequence>
<organism evidence="1">
    <name type="scientific">Peptoniphilus gorbachii</name>
    <dbReference type="NCBI Taxonomy" id="411567"/>
    <lineage>
        <taxon>Bacteria</taxon>
        <taxon>Bacillati</taxon>
        <taxon>Bacillota</taxon>
        <taxon>Tissierellia</taxon>
        <taxon>Tissierellales</taxon>
        <taxon>Peptoniphilaceae</taxon>
        <taxon>Peptoniphilus</taxon>
    </lineage>
</organism>
<dbReference type="EMBL" id="CACRUP010000004">
    <property type="protein sequence ID" value="VYT76234.1"/>
    <property type="molecule type" value="Genomic_DNA"/>
</dbReference>
<accession>A0A6N2ZA88</accession>
<dbReference type="RefSeq" id="WP_156700534.1">
    <property type="nucleotide sequence ID" value="NZ_CACRUP010000004.1"/>
</dbReference>
<gene>
    <name evidence="1" type="ORF">PGLFYP46_00989</name>
</gene>
<dbReference type="AlphaFoldDB" id="A0A6N2ZA88"/>
<evidence type="ECO:0000313" key="1">
    <source>
        <dbReference type="EMBL" id="VYT76234.1"/>
    </source>
</evidence>
<reference evidence="1" key="1">
    <citation type="submission" date="2019-11" db="EMBL/GenBank/DDBJ databases">
        <authorList>
            <person name="Feng L."/>
        </authorList>
    </citation>
    <scope>NUCLEOTIDE SEQUENCE</scope>
    <source>
        <strain evidence="1">PgorbachiiLFYP46</strain>
    </source>
</reference>
<name>A0A6N2ZA88_9FIRM</name>
<proteinExistence type="predicted"/>
<protein>
    <submittedName>
        <fullName evidence="1">Uncharacterized protein</fullName>
    </submittedName>
</protein>